<proteinExistence type="predicted"/>
<dbReference type="EMBL" id="SOFL01000023">
    <property type="protein sequence ID" value="TFC03234.1"/>
    <property type="molecule type" value="Genomic_DNA"/>
</dbReference>
<comment type="caution">
    <text evidence="3">The sequence shown here is derived from an EMBL/GenBank/DDBJ whole genome shotgun (WGS) entry which is preliminary data.</text>
</comment>
<accession>A0A4R8W5W6</accession>
<dbReference type="PANTHER" id="PTHR33608:SF3">
    <property type="entry name" value="SLR2013 PROTEIN"/>
    <property type="match status" value="1"/>
</dbReference>
<evidence type="ECO:0000313" key="3">
    <source>
        <dbReference type="EMBL" id="TFC03234.1"/>
    </source>
</evidence>
<organism evidence="3 4">
    <name type="scientific">Cryobacterium adonitolivorans</name>
    <dbReference type="NCBI Taxonomy" id="1259189"/>
    <lineage>
        <taxon>Bacteria</taxon>
        <taxon>Bacillati</taxon>
        <taxon>Actinomycetota</taxon>
        <taxon>Actinomycetes</taxon>
        <taxon>Micrococcales</taxon>
        <taxon>Microbacteriaceae</taxon>
        <taxon>Cryobacterium</taxon>
    </lineage>
</organism>
<dbReference type="Pfam" id="PF01882">
    <property type="entry name" value="DUF58"/>
    <property type="match status" value="1"/>
</dbReference>
<dbReference type="AlphaFoldDB" id="A0A4R8W5W6"/>
<keyword evidence="1" id="KW-0812">Transmembrane</keyword>
<dbReference type="RefSeq" id="WP_134453306.1">
    <property type="nucleotide sequence ID" value="NZ_SOFL01000023.1"/>
</dbReference>
<evidence type="ECO:0000256" key="1">
    <source>
        <dbReference type="SAM" id="Phobius"/>
    </source>
</evidence>
<protein>
    <submittedName>
        <fullName evidence="3">DUF58 domain-containing protein</fullName>
    </submittedName>
</protein>
<keyword evidence="1" id="KW-1133">Transmembrane helix</keyword>
<sequence length="435" mass="47058">MTLTGRFVLLVALGVVPIVLFGDTTASALAILAGWLLLALTLGSIDLALAASPRRLTLARVLPSRVRLGEEVTSELYLRNNGPRPLRGIVRDGWQPSAGAGNNRTTVTLPPGERRLVALTLRPTRRGERTASHVTVRSRGPLGLWARQATLTAPAQIRVLPPFHSRKHLPSRISRLKELDGRTSVLVRGQGTEFDSLREYVRGDDVRSIDWRATARRNDVVVRTWRPERDRRIVIVIDTGRTSAARVADEPRLDTAFEAALLLAALASRAGDRVDFLAWDRRVRARVQGASGAGLLSRMVDGMALIEPELIEMDWTALPGQIRGITGQHALVVLLTPIDAPGASTGLLSVLGQLTARHTVLVASVTDPTVVGLARHRGTREDVYRAASAERTMLDATRVAAAVRQLGADVVTGAPDQLPPALADRYIALKAAGRL</sequence>
<dbReference type="PANTHER" id="PTHR33608">
    <property type="entry name" value="BLL2464 PROTEIN"/>
    <property type="match status" value="1"/>
</dbReference>
<dbReference type="OrthoDB" id="845740at2"/>
<keyword evidence="1" id="KW-0472">Membrane</keyword>
<feature type="transmembrane region" description="Helical" evidence="1">
    <location>
        <begin position="32"/>
        <end position="51"/>
    </location>
</feature>
<dbReference type="Proteomes" id="UP000297907">
    <property type="component" value="Unassembled WGS sequence"/>
</dbReference>
<dbReference type="InterPro" id="IPR002881">
    <property type="entry name" value="DUF58"/>
</dbReference>
<keyword evidence="4" id="KW-1185">Reference proteome</keyword>
<feature type="domain" description="DUF58" evidence="2">
    <location>
        <begin position="197"/>
        <end position="370"/>
    </location>
</feature>
<evidence type="ECO:0000259" key="2">
    <source>
        <dbReference type="Pfam" id="PF01882"/>
    </source>
</evidence>
<evidence type="ECO:0000313" key="4">
    <source>
        <dbReference type="Proteomes" id="UP000297907"/>
    </source>
</evidence>
<gene>
    <name evidence="3" type="ORF">E3O42_07355</name>
</gene>
<reference evidence="3 4" key="1">
    <citation type="submission" date="2019-03" db="EMBL/GenBank/DDBJ databases">
        <title>Genomics of glacier-inhabiting Cryobacterium strains.</title>
        <authorList>
            <person name="Liu Q."/>
            <person name="Xin Y.-H."/>
        </authorList>
    </citation>
    <scope>NUCLEOTIDE SEQUENCE [LARGE SCALE GENOMIC DNA]</scope>
    <source>
        <strain evidence="3 4">RHLS22-1</strain>
    </source>
</reference>
<name>A0A4R8W5W6_9MICO</name>